<comment type="caution">
    <text evidence="2">The sequence shown here is derived from an EMBL/GenBank/DDBJ whole genome shotgun (WGS) entry which is preliminary data.</text>
</comment>
<evidence type="ECO:0000313" key="2">
    <source>
        <dbReference type="EMBL" id="EAY27429.1"/>
    </source>
</evidence>
<name>A1ZQ20_MICM2</name>
<organism evidence="2 3">
    <name type="scientific">Microscilla marina ATCC 23134</name>
    <dbReference type="NCBI Taxonomy" id="313606"/>
    <lineage>
        <taxon>Bacteria</taxon>
        <taxon>Pseudomonadati</taxon>
        <taxon>Bacteroidota</taxon>
        <taxon>Cytophagia</taxon>
        <taxon>Cytophagales</taxon>
        <taxon>Microscillaceae</taxon>
        <taxon>Microscilla</taxon>
    </lineage>
</organism>
<dbReference type="eggNOG" id="ENOG5033IUC">
    <property type="taxonomic scope" value="Bacteria"/>
</dbReference>
<protein>
    <recommendedName>
        <fullName evidence="4">Lipoprotein</fullName>
    </recommendedName>
</protein>
<keyword evidence="3" id="KW-1185">Reference proteome</keyword>
<sequence length="160" mass="18252">MRKKIKMLIWCLILLWAHWGCTPYQPPKFDKLVLRYQDSSVPPKYHRSYTITVSPEQSIVVVDVYGKSLANKTYKLKASTFEKIKMLAEEVQAPGNYNEQANGGVSQTLKLVHGERIVYALLWDNNQKLKSATSDLVKAVKILVPDLDRLLKTPYDSNLG</sequence>
<keyword evidence="1" id="KW-0732">Signal</keyword>
<proteinExistence type="predicted"/>
<evidence type="ECO:0000313" key="3">
    <source>
        <dbReference type="Proteomes" id="UP000004095"/>
    </source>
</evidence>
<dbReference type="OrthoDB" id="5197143at2"/>
<evidence type="ECO:0000256" key="1">
    <source>
        <dbReference type="SAM" id="SignalP"/>
    </source>
</evidence>
<accession>A1ZQ20</accession>
<dbReference type="EMBL" id="AAWS01000023">
    <property type="protein sequence ID" value="EAY27429.1"/>
    <property type="molecule type" value="Genomic_DNA"/>
</dbReference>
<feature type="chain" id="PRO_5002642353" description="Lipoprotein" evidence="1">
    <location>
        <begin position="20"/>
        <end position="160"/>
    </location>
</feature>
<reference evidence="2 3" key="1">
    <citation type="submission" date="2007-01" db="EMBL/GenBank/DDBJ databases">
        <authorList>
            <person name="Haygood M."/>
            <person name="Podell S."/>
            <person name="Anderson C."/>
            <person name="Hopkinson B."/>
            <person name="Roe K."/>
            <person name="Barbeau K."/>
            <person name="Gaasterland T."/>
            <person name="Ferriera S."/>
            <person name="Johnson J."/>
            <person name="Kravitz S."/>
            <person name="Beeson K."/>
            <person name="Sutton G."/>
            <person name="Rogers Y.-H."/>
            <person name="Friedman R."/>
            <person name="Frazier M."/>
            <person name="Venter J.C."/>
        </authorList>
    </citation>
    <scope>NUCLEOTIDE SEQUENCE [LARGE SCALE GENOMIC DNA]</scope>
    <source>
        <strain evidence="2 3">ATCC 23134</strain>
    </source>
</reference>
<evidence type="ECO:0008006" key="4">
    <source>
        <dbReference type="Google" id="ProtNLM"/>
    </source>
</evidence>
<feature type="signal peptide" evidence="1">
    <location>
        <begin position="1"/>
        <end position="19"/>
    </location>
</feature>
<gene>
    <name evidence="2" type="ORF">M23134_06830</name>
</gene>
<dbReference type="Proteomes" id="UP000004095">
    <property type="component" value="Unassembled WGS sequence"/>
</dbReference>
<dbReference type="AlphaFoldDB" id="A1ZQ20"/>
<dbReference type="RefSeq" id="WP_002699400.1">
    <property type="nucleotide sequence ID" value="NZ_AAWS01000023.1"/>
</dbReference>